<dbReference type="GeneID" id="100215529"/>
<comment type="similarity">
    <text evidence="1">Belongs to the phosphoglycerate mutase family. BPG-dependent PGAM subfamily.</text>
</comment>
<dbReference type="InterPro" id="IPR013078">
    <property type="entry name" value="His_Pase_superF_clade-1"/>
</dbReference>
<gene>
    <name evidence="7" type="primary">LOC100215529</name>
</gene>
<dbReference type="Gene3D" id="3.40.50.1240">
    <property type="entry name" value="Phosphoglycerate mutase-like"/>
    <property type="match status" value="1"/>
</dbReference>
<organism evidence="6 7">
    <name type="scientific">Hydra vulgaris</name>
    <name type="common">Hydra</name>
    <name type="synonym">Hydra attenuata</name>
    <dbReference type="NCBI Taxonomy" id="6087"/>
    <lineage>
        <taxon>Eukaryota</taxon>
        <taxon>Metazoa</taxon>
        <taxon>Cnidaria</taxon>
        <taxon>Hydrozoa</taxon>
        <taxon>Hydroidolina</taxon>
        <taxon>Anthoathecata</taxon>
        <taxon>Aplanulata</taxon>
        <taxon>Hydridae</taxon>
        <taxon>Hydra</taxon>
    </lineage>
</organism>
<dbReference type="RefSeq" id="XP_065664076.1">
    <property type="nucleotide sequence ID" value="XM_065808004.1"/>
</dbReference>
<dbReference type="CDD" id="cd07067">
    <property type="entry name" value="HP_PGM_like"/>
    <property type="match status" value="1"/>
</dbReference>
<evidence type="ECO:0000256" key="1">
    <source>
        <dbReference type="ARBA" id="ARBA00006717"/>
    </source>
</evidence>
<dbReference type="PANTHER" id="PTHR20935:SF0">
    <property type="entry name" value="SERINE_THREONINE-PROTEIN PHOSPHATASE PGAM5, MITOCHONDRIAL"/>
    <property type="match status" value="1"/>
</dbReference>
<dbReference type="EC" id="3.1.3.16" evidence="2"/>
<proteinExistence type="inferred from homology"/>
<dbReference type="PANTHER" id="PTHR20935">
    <property type="entry name" value="PHOSPHOGLYCERATE MUTASE-RELATED"/>
    <property type="match status" value="1"/>
</dbReference>
<dbReference type="Pfam" id="PF00300">
    <property type="entry name" value="His_Phos_1"/>
    <property type="match status" value="1"/>
</dbReference>
<reference evidence="7" key="1">
    <citation type="submission" date="2025-08" db="UniProtKB">
        <authorList>
            <consortium name="RefSeq"/>
        </authorList>
    </citation>
    <scope>IDENTIFICATION</scope>
</reference>
<protein>
    <recommendedName>
        <fullName evidence="4">Serine/threonine-protein phosphatase PGAM5, mitochondrial</fullName>
        <ecNumber evidence="2">3.1.3.16</ecNumber>
    </recommendedName>
    <alternativeName>
        <fullName evidence="5">Serine/threonine-protein phosphatase Pgam5, mitochondrial</fullName>
    </alternativeName>
</protein>
<evidence type="ECO:0000313" key="7">
    <source>
        <dbReference type="RefSeq" id="XP_065664076.1"/>
    </source>
</evidence>
<evidence type="ECO:0000256" key="5">
    <source>
        <dbReference type="ARBA" id="ARBA00040722"/>
    </source>
</evidence>
<evidence type="ECO:0000256" key="2">
    <source>
        <dbReference type="ARBA" id="ARBA00013081"/>
    </source>
</evidence>
<keyword evidence="3" id="KW-0378">Hydrolase</keyword>
<sequence>MSKLRMAVSRLLALGGLTAVSGTSYVLYKYSSFNEKVDCRGAVYGKKDFEPVLNSQAKWDDDWDCRKIQIKKDLISLEPQEITHSLKNVDEKPKPTATRHVILVRHGQYITKDSDEERILTDIGRQQAAATALRLKSLNISFNKITVSTMTRAKETGVIISDQMPEVPIEYCSLIREGAPYPPEPPSKSWNPERWVTFYKDNPRIEGAFRKYIHRADSSQKEDSFEVLVCHGNVIRYFVCRALQFPPEGWLRMSIGNCGITWLTIRPNGSVSLRGLGDVGHLPPELITFN</sequence>
<accession>A0ABM4CQE6</accession>
<dbReference type="InterPro" id="IPR029033">
    <property type="entry name" value="His_PPase_superfam"/>
</dbReference>
<dbReference type="SUPFAM" id="SSF53254">
    <property type="entry name" value="Phosphoglycerate mutase-like"/>
    <property type="match status" value="1"/>
</dbReference>
<evidence type="ECO:0000256" key="3">
    <source>
        <dbReference type="ARBA" id="ARBA00022801"/>
    </source>
</evidence>
<name>A0ABM4CQE6_HYDVU</name>
<dbReference type="InterPro" id="IPR051021">
    <property type="entry name" value="Mito_Ser/Thr_phosphatase"/>
</dbReference>
<evidence type="ECO:0000313" key="6">
    <source>
        <dbReference type="Proteomes" id="UP001652625"/>
    </source>
</evidence>
<keyword evidence="6" id="KW-1185">Reference proteome</keyword>
<dbReference type="SMART" id="SM00855">
    <property type="entry name" value="PGAM"/>
    <property type="match status" value="1"/>
</dbReference>
<evidence type="ECO:0000256" key="4">
    <source>
        <dbReference type="ARBA" id="ARBA00039765"/>
    </source>
</evidence>
<dbReference type="Proteomes" id="UP001652625">
    <property type="component" value="Chromosome 10"/>
</dbReference>